<dbReference type="Proteomes" id="UP001595190">
    <property type="component" value="Unassembled WGS sequence"/>
</dbReference>
<dbReference type="RefSeq" id="WP_394315639.1">
    <property type="nucleotide sequence ID" value="NZ_JBHGPK010000068.1"/>
</dbReference>
<accession>A0ABV6ZSA7</accession>
<dbReference type="EMBL" id="JBHGPK010000068">
    <property type="protein sequence ID" value="MFC2255064.1"/>
    <property type="molecule type" value="Genomic_DNA"/>
</dbReference>
<sequence>MSGDGNISNCGADAVPIAQILQSRTDFPNCELSYEVQFSALDWYGIANLATVCARAGLNLLSLRCFANGRAFCVLADSTDADLNALNNGLEAFAGATKWTISILYRPSSGEGNAAEEAA</sequence>
<comment type="caution">
    <text evidence="1">The sequence shown here is derived from an EMBL/GenBank/DDBJ whole genome shotgun (WGS) entry which is preliminary data.</text>
</comment>
<name>A0ABV6ZSA7_9HYPH</name>
<organism evidence="1 2">
    <name type="scientific">Labrys neptuniae</name>
    <dbReference type="NCBI Taxonomy" id="376174"/>
    <lineage>
        <taxon>Bacteria</taxon>
        <taxon>Pseudomonadati</taxon>
        <taxon>Pseudomonadota</taxon>
        <taxon>Alphaproteobacteria</taxon>
        <taxon>Hyphomicrobiales</taxon>
        <taxon>Xanthobacteraceae</taxon>
        <taxon>Labrys</taxon>
    </lineage>
</organism>
<gene>
    <name evidence="1" type="ORF">ACETRX_36275</name>
</gene>
<evidence type="ECO:0000313" key="1">
    <source>
        <dbReference type="EMBL" id="MFC2255064.1"/>
    </source>
</evidence>
<protein>
    <recommendedName>
        <fullName evidence="3">ACT domain-containing protein</fullName>
    </recommendedName>
</protein>
<evidence type="ECO:0008006" key="3">
    <source>
        <dbReference type="Google" id="ProtNLM"/>
    </source>
</evidence>
<reference evidence="1 2" key="1">
    <citation type="submission" date="2024-09" db="EMBL/GenBank/DDBJ databases">
        <title>Description of Labrys sedimenti sp. nov., isolated from a diclofenac-degrading enrichment culture, and genome-based reclassification of Labrys portucalensis as a later heterotypic synonym of Labrys neptuniae.</title>
        <authorList>
            <person name="Tancsics A."/>
            <person name="Csepanyi A."/>
        </authorList>
    </citation>
    <scope>NUCLEOTIDE SEQUENCE [LARGE SCALE GENOMIC DNA]</scope>
    <source>
        <strain evidence="1 2">LMG 23412</strain>
    </source>
</reference>
<evidence type="ECO:0000313" key="2">
    <source>
        <dbReference type="Proteomes" id="UP001595190"/>
    </source>
</evidence>
<proteinExistence type="predicted"/>